<dbReference type="EMBL" id="JARKIE010000006">
    <property type="protein sequence ID" value="KAJ7706824.1"/>
    <property type="molecule type" value="Genomic_DNA"/>
</dbReference>
<evidence type="ECO:0000256" key="1">
    <source>
        <dbReference type="SAM" id="MobiDB-lite"/>
    </source>
</evidence>
<feature type="compositionally biased region" description="Basic and acidic residues" evidence="1">
    <location>
        <begin position="1"/>
        <end position="13"/>
    </location>
</feature>
<proteinExistence type="predicted"/>
<protein>
    <submittedName>
        <fullName evidence="2">Uncharacterized protein</fullName>
    </submittedName>
</protein>
<sequence length="150" mass="15848">MTTIHPEMRKDDISGSAEPNAEQLSQARRLNEVKRRFNSSSGLRNGGIPAAAFSRGRCVVTLSSPGKIPAPFARFAGPDEGIDDLSQQMGVRHPIPVRAAPTTKGKGARKGKEKEATWPAETSSVKPPRKERKVNSDAAVASGSGSAGSK</sequence>
<feature type="region of interest" description="Disordered" evidence="1">
    <location>
        <begin position="1"/>
        <end position="50"/>
    </location>
</feature>
<dbReference type="Proteomes" id="UP001221757">
    <property type="component" value="Unassembled WGS sequence"/>
</dbReference>
<evidence type="ECO:0000313" key="3">
    <source>
        <dbReference type="Proteomes" id="UP001221757"/>
    </source>
</evidence>
<gene>
    <name evidence="2" type="ORF">B0H17DRAFT_1125648</name>
</gene>
<comment type="caution">
    <text evidence="2">The sequence shown here is derived from an EMBL/GenBank/DDBJ whole genome shotgun (WGS) entry which is preliminary data.</text>
</comment>
<accession>A0AAD7GWI0</accession>
<keyword evidence="3" id="KW-1185">Reference proteome</keyword>
<reference evidence="2" key="1">
    <citation type="submission" date="2023-03" db="EMBL/GenBank/DDBJ databases">
        <title>Massive genome expansion in bonnet fungi (Mycena s.s.) driven by repeated elements and novel gene families across ecological guilds.</title>
        <authorList>
            <consortium name="Lawrence Berkeley National Laboratory"/>
            <person name="Harder C.B."/>
            <person name="Miyauchi S."/>
            <person name="Viragh M."/>
            <person name="Kuo A."/>
            <person name="Thoen E."/>
            <person name="Andreopoulos B."/>
            <person name="Lu D."/>
            <person name="Skrede I."/>
            <person name="Drula E."/>
            <person name="Henrissat B."/>
            <person name="Morin E."/>
            <person name="Kohler A."/>
            <person name="Barry K."/>
            <person name="LaButti K."/>
            <person name="Morin E."/>
            <person name="Salamov A."/>
            <person name="Lipzen A."/>
            <person name="Mereny Z."/>
            <person name="Hegedus B."/>
            <person name="Baldrian P."/>
            <person name="Stursova M."/>
            <person name="Weitz H."/>
            <person name="Taylor A."/>
            <person name="Grigoriev I.V."/>
            <person name="Nagy L.G."/>
            <person name="Martin F."/>
            <person name="Kauserud H."/>
        </authorList>
    </citation>
    <scope>NUCLEOTIDE SEQUENCE</scope>
    <source>
        <strain evidence="2">CBHHK067</strain>
    </source>
</reference>
<name>A0AAD7GWI0_MYCRO</name>
<feature type="compositionally biased region" description="Low complexity" evidence="1">
    <location>
        <begin position="138"/>
        <end position="150"/>
    </location>
</feature>
<evidence type="ECO:0000313" key="2">
    <source>
        <dbReference type="EMBL" id="KAJ7706824.1"/>
    </source>
</evidence>
<feature type="region of interest" description="Disordered" evidence="1">
    <location>
        <begin position="91"/>
        <end position="150"/>
    </location>
</feature>
<organism evidence="2 3">
    <name type="scientific">Mycena rosella</name>
    <name type="common">Pink bonnet</name>
    <name type="synonym">Agaricus rosellus</name>
    <dbReference type="NCBI Taxonomy" id="1033263"/>
    <lineage>
        <taxon>Eukaryota</taxon>
        <taxon>Fungi</taxon>
        <taxon>Dikarya</taxon>
        <taxon>Basidiomycota</taxon>
        <taxon>Agaricomycotina</taxon>
        <taxon>Agaricomycetes</taxon>
        <taxon>Agaricomycetidae</taxon>
        <taxon>Agaricales</taxon>
        <taxon>Marasmiineae</taxon>
        <taxon>Mycenaceae</taxon>
        <taxon>Mycena</taxon>
    </lineage>
</organism>
<dbReference type="AlphaFoldDB" id="A0AAD7GWI0"/>